<keyword evidence="1" id="KW-1133">Transmembrane helix</keyword>
<evidence type="ECO:0000313" key="3">
    <source>
        <dbReference type="Proteomes" id="UP000623681"/>
    </source>
</evidence>
<protein>
    <submittedName>
        <fullName evidence="2">Uncharacterized protein</fullName>
    </submittedName>
</protein>
<organism evidence="2 3">
    <name type="scientific">Clostridium paridis</name>
    <dbReference type="NCBI Taxonomy" id="2803863"/>
    <lineage>
        <taxon>Bacteria</taxon>
        <taxon>Bacillati</taxon>
        <taxon>Bacillota</taxon>
        <taxon>Clostridia</taxon>
        <taxon>Eubacteriales</taxon>
        <taxon>Clostridiaceae</taxon>
        <taxon>Clostridium</taxon>
    </lineage>
</organism>
<keyword evidence="3" id="KW-1185">Reference proteome</keyword>
<dbReference type="EMBL" id="JAESWA010000022">
    <property type="protein sequence ID" value="MBL4932029.1"/>
    <property type="molecule type" value="Genomic_DNA"/>
</dbReference>
<proteinExistence type="predicted"/>
<keyword evidence="1" id="KW-0472">Membrane</keyword>
<evidence type="ECO:0000313" key="2">
    <source>
        <dbReference type="EMBL" id="MBL4932029.1"/>
    </source>
</evidence>
<name>A0A937FET8_9CLOT</name>
<evidence type="ECO:0000256" key="1">
    <source>
        <dbReference type="SAM" id="Phobius"/>
    </source>
</evidence>
<sequence length="122" mass="13315">MKFINSKQLLKCALAGIVWFIITIGVGLLIMKFTNYNFKDILFMEGILLIIIGVLSSIGGNPMGLSLQSLGQVNSQYASNVNLEVTKKEKNNYNIKTTISFGISMIALIIGGALSIILNFII</sequence>
<feature type="transmembrane region" description="Helical" evidence="1">
    <location>
        <begin position="12"/>
        <end position="30"/>
    </location>
</feature>
<dbReference type="AlphaFoldDB" id="A0A937FET8"/>
<dbReference type="Proteomes" id="UP000623681">
    <property type="component" value="Unassembled WGS sequence"/>
</dbReference>
<reference evidence="2" key="1">
    <citation type="submission" date="2021-01" db="EMBL/GenBank/DDBJ databases">
        <title>Genome public.</title>
        <authorList>
            <person name="Liu C."/>
            <person name="Sun Q."/>
        </authorList>
    </citation>
    <scope>NUCLEOTIDE SEQUENCE</scope>
    <source>
        <strain evidence="2">YIM B02565</strain>
    </source>
</reference>
<comment type="caution">
    <text evidence="2">The sequence shown here is derived from an EMBL/GenBank/DDBJ whole genome shotgun (WGS) entry which is preliminary data.</text>
</comment>
<keyword evidence="1" id="KW-0812">Transmembrane</keyword>
<dbReference type="RefSeq" id="WP_202767406.1">
    <property type="nucleotide sequence ID" value="NZ_JAESWA010000022.1"/>
</dbReference>
<gene>
    <name evidence="2" type="ORF">JK634_09460</name>
</gene>
<feature type="transmembrane region" description="Helical" evidence="1">
    <location>
        <begin position="42"/>
        <end position="60"/>
    </location>
</feature>
<accession>A0A937FET8</accession>
<feature type="transmembrane region" description="Helical" evidence="1">
    <location>
        <begin position="98"/>
        <end position="121"/>
    </location>
</feature>